<dbReference type="GO" id="GO:0008270">
    <property type="term" value="F:zinc ion binding"/>
    <property type="evidence" value="ECO:0007669"/>
    <property type="project" value="InterPro"/>
</dbReference>
<dbReference type="CDD" id="cd00067">
    <property type="entry name" value="GAL4"/>
    <property type="match status" value="1"/>
</dbReference>
<evidence type="ECO:0000259" key="6">
    <source>
        <dbReference type="PROSITE" id="PS50048"/>
    </source>
</evidence>
<dbReference type="GO" id="GO:0009893">
    <property type="term" value="P:positive regulation of metabolic process"/>
    <property type="evidence" value="ECO:0007669"/>
    <property type="project" value="UniProtKB-ARBA"/>
</dbReference>
<comment type="caution">
    <text evidence="7">The sequence shown here is derived from an EMBL/GenBank/DDBJ whole genome shotgun (WGS) entry which is preliminary data.</text>
</comment>
<reference evidence="7" key="1">
    <citation type="submission" date="2016-12" db="EMBL/GenBank/DDBJ databases">
        <title>The genomes of Aspergillus section Nigri reveals drivers in fungal speciation.</title>
        <authorList>
            <consortium name="DOE Joint Genome Institute"/>
            <person name="Vesth T.C."/>
            <person name="Nybo J."/>
            <person name="Theobald S."/>
            <person name="Brandl J."/>
            <person name="Frisvad J.C."/>
            <person name="Nielsen K.F."/>
            <person name="Lyhne E.K."/>
            <person name="Kogle M.E."/>
            <person name="Kuo A."/>
            <person name="Riley R."/>
            <person name="Clum A."/>
            <person name="Nolan M."/>
            <person name="Lipzen A."/>
            <person name="Salamov A."/>
            <person name="Henrissat B."/>
            <person name="Wiebenga A."/>
            <person name="De vries R.P."/>
            <person name="Grigoriev I.V."/>
            <person name="Mortensen U.H."/>
            <person name="Andersen M.R."/>
            <person name="Baker S.E."/>
        </authorList>
    </citation>
    <scope>NUCLEOTIDE SEQUENCE</scope>
    <source>
        <strain evidence="7">IBT 28561</strain>
    </source>
</reference>
<dbReference type="Proteomes" id="UP000234254">
    <property type="component" value="Unassembled WGS sequence"/>
</dbReference>
<dbReference type="InterPro" id="IPR036864">
    <property type="entry name" value="Zn2-C6_fun-type_DNA-bd_sf"/>
</dbReference>
<dbReference type="PROSITE" id="PS00463">
    <property type="entry name" value="ZN2_CY6_FUNGAL_1"/>
    <property type="match status" value="1"/>
</dbReference>
<keyword evidence="8" id="KW-1185">Reference proteome</keyword>
<keyword evidence="1" id="KW-0805">Transcription regulation</keyword>
<dbReference type="PROSITE" id="PS50048">
    <property type="entry name" value="ZN2_CY6_FUNGAL_2"/>
    <property type="match status" value="1"/>
</dbReference>
<evidence type="ECO:0000256" key="1">
    <source>
        <dbReference type="ARBA" id="ARBA00023015"/>
    </source>
</evidence>
<evidence type="ECO:0000256" key="3">
    <source>
        <dbReference type="ARBA" id="ARBA00023163"/>
    </source>
</evidence>
<dbReference type="GO" id="GO:0003677">
    <property type="term" value="F:DNA binding"/>
    <property type="evidence" value="ECO:0007669"/>
    <property type="project" value="UniProtKB-KW"/>
</dbReference>
<gene>
    <name evidence="7" type="ORF">P168DRAFT_322229</name>
</gene>
<evidence type="ECO:0000256" key="2">
    <source>
        <dbReference type="ARBA" id="ARBA00023125"/>
    </source>
</evidence>
<evidence type="ECO:0000313" key="8">
    <source>
        <dbReference type="Proteomes" id="UP000234254"/>
    </source>
</evidence>
<dbReference type="OrthoDB" id="5394557at2759"/>
<evidence type="ECO:0000256" key="4">
    <source>
        <dbReference type="ARBA" id="ARBA00023242"/>
    </source>
</evidence>
<dbReference type="GeneID" id="36548068"/>
<keyword evidence="4" id="KW-0539">Nucleus</keyword>
<dbReference type="Pfam" id="PF00172">
    <property type="entry name" value="Zn_clus"/>
    <property type="match status" value="1"/>
</dbReference>
<name>A0A2I1CSN1_ASPC2</name>
<feature type="domain" description="Zn(2)-C6 fungal-type" evidence="6">
    <location>
        <begin position="75"/>
        <end position="109"/>
    </location>
</feature>
<dbReference type="GO" id="GO:0000981">
    <property type="term" value="F:DNA-binding transcription factor activity, RNA polymerase II-specific"/>
    <property type="evidence" value="ECO:0007669"/>
    <property type="project" value="InterPro"/>
</dbReference>
<accession>A0A2I1CSN1</accession>
<dbReference type="AlphaFoldDB" id="A0A2I1CSN1"/>
<keyword evidence="3" id="KW-0804">Transcription</keyword>
<feature type="region of interest" description="Disordered" evidence="5">
    <location>
        <begin position="269"/>
        <end position="305"/>
    </location>
</feature>
<evidence type="ECO:0000256" key="5">
    <source>
        <dbReference type="SAM" id="MobiDB-lite"/>
    </source>
</evidence>
<dbReference type="Gene3D" id="4.10.240.10">
    <property type="entry name" value="Zn(2)-C6 fungal-type DNA-binding domain"/>
    <property type="match status" value="1"/>
</dbReference>
<proteinExistence type="predicted"/>
<feature type="region of interest" description="Disordered" evidence="5">
    <location>
        <begin position="407"/>
        <end position="490"/>
    </location>
</feature>
<organism evidence="7 8">
    <name type="scientific">Aspergillus campestris (strain IBT 28561)</name>
    <dbReference type="NCBI Taxonomy" id="1392248"/>
    <lineage>
        <taxon>Eukaryota</taxon>
        <taxon>Fungi</taxon>
        <taxon>Dikarya</taxon>
        <taxon>Ascomycota</taxon>
        <taxon>Pezizomycotina</taxon>
        <taxon>Eurotiomycetes</taxon>
        <taxon>Eurotiomycetidae</taxon>
        <taxon>Eurotiales</taxon>
        <taxon>Aspergillaceae</taxon>
        <taxon>Aspergillus</taxon>
        <taxon>Aspergillus subgen. Circumdati</taxon>
    </lineage>
</organism>
<dbReference type="EMBL" id="MSFM01000014">
    <property type="protein sequence ID" value="PKY00629.1"/>
    <property type="molecule type" value="Genomic_DNA"/>
</dbReference>
<evidence type="ECO:0000313" key="7">
    <source>
        <dbReference type="EMBL" id="PKY00629.1"/>
    </source>
</evidence>
<dbReference type="SUPFAM" id="SSF57701">
    <property type="entry name" value="Zn2/Cys6 DNA-binding domain"/>
    <property type="match status" value="1"/>
</dbReference>
<keyword evidence="2" id="KW-0238">DNA-binding</keyword>
<dbReference type="InterPro" id="IPR001138">
    <property type="entry name" value="Zn2Cys6_DnaBD"/>
</dbReference>
<sequence>MFTSALIDEVMAHPYYSPEGLAFEHQHKPDGLPMVHPMRDGSQPDMLDRSVDCVSPSQELDGKTRNSTRRRIQVACNRCRKRKIKCSGDAGDGQGCTNCRMSGNYNCQFLRVNSSALQTKTSGWPYPVMGPAVSPAQRYGVCQPVVHLGSRTASYSRPSGYDLGSVDSQQQYSRASFADPLAGYEIGSSTYQPQAPTYMVPGTPQGDLADFCGFSWASKTWSPSLHASRGANGTVYPDQESENLAPTAYPYMFSGPGSVDLPPAAQVIPSMPSESQGVDRTLPSPTSRNSLQMGLPASTTSPEPMMGMTHVPDYRTNAWTTKCLNSNRIRTPLQLTNEGAFTTSPARTKPIPSTAQEMGLGFVPTSSPLISAGGPFAPLDSVDPGDELRSNGPGRLARTFTHDAQRLFPTESGSDLYGYSSSEKRHRSASGDSSSVATLINGFPYTRPKHSEPHPGEPYIPVTLDTAPDCRTPSGLPRASMSALRSPDGF</sequence>
<dbReference type="RefSeq" id="XP_024689223.1">
    <property type="nucleotide sequence ID" value="XM_024840544.1"/>
</dbReference>
<feature type="compositionally biased region" description="Polar residues" evidence="5">
    <location>
        <begin position="272"/>
        <end position="302"/>
    </location>
</feature>
<protein>
    <recommendedName>
        <fullName evidence="6">Zn(2)-C6 fungal-type domain-containing protein</fullName>
    </recommendedName>
</protein>
<dbReference type="VEuPathDB" id="FungiDB:P168DRAFT_322229"/>